<dbReference type="Proteomes" id="UP000642748">
    <property type="component" value="Unassembled WGS sequence"/>
</dbReference>
<dbReference type="AlphaFoldDB" id="A0A8J3QVL6"/>
<accession>A0A8J3QVL6</accession>
<comment type="caution">
    <text evidence="2">The sequence shown here is derived from an EMBL/GenBank/DDBJ whole genome shotgun (WGS) entry which is preliminary data.</text>
</comment>
<name>A0A8J3QVL6_9ACTN</name>
<evidence type="ECO:0000313" key="3">
    <source>
        <dbReference type="Proteomes" id="UP000642748"/>
    </source>
</evidence>
<sequence length="893" mass="95380">MSYGNGSEADWRSYSDAYNPSDGLIDPGRIPKIPIDVGAMQAAGSRIKSAGIKVHGAGASVDRTWQQLGHSYRAPETPQLLSGSSLVVRKADGVQSRLNTIGDAVWHFAAEMQGLNAQLDGLRAQATTFVAWARARGPAAWPEASYQTGGLGHMPGRDYNDLLAKKVAGVLSHVRQIEQEYAGQIGTAFDTTFDPPPGKPRPFHSRTEAEDAHAAVPSNWRDLDLAGVALPWGGSKSDAVDQFVDGIGDSVLSTVLALPGLVGLGLNQSGRFGWSLGTLKNSWLGLGRMSMATNPLTWAAPSQAAANWKTMATAFNGLIGKDANGNWGPRGAGRLVGNVGALLIPGADDLAVGAMADKGAAMAERGGMWGAAGRAMQAPKWITTGGWAGLDVRAVRAGFDDSTLLGRALRAPGNGWHLPSVPEGEVATRAGHRAMPHVPGLDRQPERDFDADLSRVTAAHASAADAAHDAASAKLTAHGQDAARQRDLIWEKAKADAAGKPAAEQTRIFKDATQQIKQLSDHTSRITSALGRDSDNRFSALDNRFYDDLDALRGNAGLPPVPGHHPIALPDAEQSIRDRLMAAGLNEHAATAGAHELQDLSRAQKPLADWTADQKALLASYLRDGPQVTPDTELSKVLGPKEVQDFLANHKGTVGGFVTQDPFVRDAVRPVDRVDALALDYHFRQEWARQESLRQKAYWLTHRGHAQPFGPPLHGYGEVVFRTHPDDLDRYVIPVSGHTESALKDSGADLTGAHLKVHDAPAPYTGVGLTGGGVPEYIATGARISDGTMYWYQPTRDGGVTRFALGTFHDGKWYANPGVAEEHLKVGVNGQPASGRYPWSTTTRDAWSQLPEGLREWVSGDFAWDLGTSQPAPPNPPQHHNDPLSDYTEVPTG</sequence>
<evidence type="ECO:0000256" key="1">
    <source>
        <dbReference type="SAM" id="MobiDB-lite"/>
    </source>
</evidence>
<dbReference type="RefSeq" id="WP_203921202.1">
    <property type="nucleotide sequence ID" value="NZ_BONZ01000056.1"/>
</dbReference>
<reference evidence="2" key="1">
    <citation type="submission" date="2021-01" db="EMBL/GenBank/DDBJ databases">
        <title>Whole genome shotgun sequence of Rugosimonospora africana NBRC 104875.</title>
        <authorList>
            <person name="Komaki H."/>
            <person name="Tamura T."/>
        </authorList>
    </citation>
    <scope>NUCLEOTIDE SEQUENCE</scope>
    <source>
        <strain evidence="2">NBRC 104875</strain>
    </source>
</reference>
<protein>
    <submittedName>
        <fullName evidence="2">Uncharacterized protein</fullName>
    </submittedName>
</protein>
<gene>
    <name evidence="2" type="ORF">Raf01_58300</name>
</gene>
<keyword evidence="3" id="KW-1185">Reference proteome</keyword>
<organism evidence="2 3">
    <name type="scientific">Rugosimonospora africana</name>
    <dbReference type="NCBI Taxonomy" id="556532"/>
    <lineage>
        <taxon>Bacteria</taxon>
        <taxon>Bacillati</taxon>
        <taxon>Actinomycetota</taxon>
        <taxon>Actinomycetes</taxon>
        <taxon>Micromonosporales</taxon>
        <taxon>Micromonosporaceae</taxon>
        <taxon>Rugosimonospora</taxon>
    </lineage>
</organism>
<evidence type="ECO:0000313" key="2">
    <source>
        <dbReference type="EMBL" id="GIH17658.1"/>
    </source>
</evidence>
<dbReference type="EMBL" id="BONZ01000056">
    <property type="protein sequence ID" value="GIH17658.1"/>
    <property type="molecule type" value="Genomic_DNA"/>
</dbReference>
<feature type="region of interest" description="Disordered" evidence="1">
    <location>
        <begin position="864"/>
        <end position="893"/>
    </location>
</feature>
<feature type="region of interest" description="Disordered" evidence="1">
    <location>
        <begin position="188"/>
        <end position="208"/>
    </location>
</feature>
<proteinExistence type="predicted"/>